<dbReference type="SUPFAM" id="SSF54909">
    <property type="entry name" value="Dimeric alpha+beta barrel"/>
    <property type="match status" value="1"/>
</dbReference>
<evidence type="ECO:0000256" key="1">
    <source>
        <dbReference type="ARBA" id="ARBA00007689"/>
    </source>
</evidence>
<dbReference type="InterPro" id="IPR005545">
    <property type="entry name" value="YCII"/>
</dbReference>
<dbReference type="EMBL" id="SOHE01000016">
    <property type="protein sequence ID" value="TFD54470.1"/>
    <property type="molecule type" value="Genomic_DNA"/>
</dbReference>
<evidence type="ECO:0000313" key="4">
    <source>
        <dbReference type="Proteomes" id="UP000297447"/>
    </source>
</evidence>
<dbReference type="OrthoDB" id="8968203at2"/>
<dbReference type="Proteomes" id="UP000297447">
    <property type="component" value="Unassembled WGS sequence"/>
</dbReference>
<dbReference type="InterPro" id="IPR011008">
    <property type="entry name" value="Dimeric_a/b-barrel"/>
</dbReference>
<comment type="caution">
    <text evidence="3">The sequence shown here is derived from an EMBL/GenBank/DDBJ whole genome shotgun (WGS) entry which is preliminary data.</text>
</comment>
<feature type="domain" description="YCII-related" evidence="2">
    <location>
        <begin position="4"/>
        <end position="88"/>
    </location>
</feature>
<proteinExistence type="inferred from homology"/>
<dbReference type="AlphaFoldDB" id="A0A4R9A913"/>
<comment type="similarity">
    <text evidence="1">Belongs to the YciI family.</text>
</comment>
<dbReference type="Gene3D" id="3.30.70.1060">
    <property type="entry name" value="Dimeric alpha+beta barrel"/>
    <property type="match status" value="1"/>
</dbReference>
<dbReference type="RefSeq" id="WP_134518145.1">
    <property type="nucleotide sequence ID" value="NZ_SOHE01000016.1"/>
</dbReference>
<evidence type="ECO:0000313" key="3">
    <source>
        <dbReference type="EMBL" id="TFD54470.1"/>
    </source>
</evidence>
<name>A0A4R9A913_9MICO</name>
<evidence type="ECO:0000259" key="2">
    <source>
        <dbReference type="Pfam" id="PF03795"/>
    </source>
</evidence>
<accession>A0A4R9A913</accession>
<dbReference type="Pfam" id="PF03795">
    <property type="entry name" value="YCII"/>
    <property type="match status" value="1"/>
</dbReference>
<keyword evidence="4" id="KW-1185">Reference proteome</keyword>
<gene>
    <name evidence="3" type="ORF">E3T55_03290</name>
</gene>
<organism evidence="3 4">
    <name type="scientific">Cryobacterium frigoriphilum</name>
    <dbReference type="NCBI Taxonomy" id="1259150"/>
    <lineage>
        <taxon>Bacteria</taxon>
        <taxon>Bacillati</taxon>
        <taxon>Actinomycetota</taxon>
        <taxon>Actinomycetes</taxon>
        <taxon>Micrococcales</taxon>
        <taxon>Microbacteriaceae</taxon>
        <taxon>Cryobacterium</taxon>
    </lineage>
</organism>
<sequence length="98" mass="10963">MATFAVTYRYGSDTAPARDQHRPRHVDFLQRHFDDKRLLLSGPFGADEQPGAELIWTAATKAELESLLDQDPFSVNGLIAAREIRQWNIFFGAAMVGA</sequence>
<protein>
    <recommendedName>
        <fullName evidence="2">YCII-related domain-containing protein</fullName>
    </recommendedName>
</protein>
<reference evidence="3 4" key="1">
    <citation type="submission" date="2019-03" db="EMBL/GenBank/DDBJ databases">
        <title>Genomics of glacier-inhabiting Cryobacterium strains.</title>
        <authorList>
            <person name="Liu Q."/>
            <person name="Xin Y.-H."/>
        </authorList>
    </citation>
    <scope>NUCLEOTIDE SEQUENCE [LARGE SCALE GENOMIC DNA]</scope>
    <source>
        <strain evidence="3 4">Hh14</strain>
    </source>
</reference>